<dbReference type="Proteomes" id="UP000287651">
    <property type="component" value="Unassembled WGS sequence"/>
</dbReference>
<feature type="region of interest" description="Disordered" evidence="1">
    <location>
        <begin position="1"/>
        <end position="42"/>
    </location>
</feature>
<dbReference type="AlphaFoldDB" id="A0A426Z9P7"/>
<protein>
    <submittedName>
        <fullName evidence="2">Uncharacterized protein</fullName>
    </submittedName>
</protein>
<dbReference type="EMBL" id="AMZH03007671">
    <property type="protein sequence ID" value="RRT60708.1"/>
    <property type="molecule type" value="Genomic_DNA"/>
</dbReference>
<comment type="caution">
    <text evidence="2">The sequence shown here is derived from an EMBL/GenBank/DDBJ whole genome shotgun (WGS) entry which is preliminary data.</text>
</comment>
<evidence type="ECO:0000313" key="3">
    <source>
        <dbReference type="Proteomes" id="UP000287651"/>
    </source>
</evidence>
<sequence length="196" mass="22047">MIATYLGPPPPSLSNKKRNPRLPTQIHGTKSRASQKRPPLSSPPSFRRLFFVFSPKLTALFLSPSSLFARRPKSHVHPYQRSHYYHPTAQTRSPLTPRHVKPRFRPDRLWPVRSNRSRSIHRTPRAINPPHIDRRAAKGALRIPTWLSLFGPFSPSGVCPPIARCCLLANLPPSPVFLPLFIPSSTGGHGIGREES</sequence>
<evidence type="ECO:0000256" key="1">
    <source>
        <dbReference type="SAM" id="MobiDB-lite"/>
    </source>
</evidence>
<proteinExistence type="predicted"/>
<gene>
    <name evidence="2" type="ORF">B296_00017245</name>
</gene>
<evidence type="ECO:0000313" key="2">
    <source>
        <dbReference type="EMBL" id="RRT60708.1"/>
    </source>
</evidence>
<organism evidence="2 3">
    <name type="scientific">Ensete ventricosum</name>
    <name type="common">Abyssinian banana</name>
    <name type="synonym">Musa ensete</name>
    <dbReference type="NCBI Taxonomy" id="4639"/>
    <lineage>
        <taxon>Eukaryota</taxon>
        <taxon>Viridiplantae</taxon>
        <taxon>Streptophyta</taxon>
        <taxon>Embryophyta</taxon>
        <taxon>Tracheophyta</taxon>
        <taxon>Spermatophyta</taxon>
        <taxon>Magnoliopsida</taxon>
        <taxon>Liliopsida</taxon>
        <taxon>Zingiberales</taxon>
        <taxon>Musaceae</taxon>
        <taxon>Ensete</taxon>
    </lineage>
</organism>
<name>A0A426Z9P7_ENSVE</name>
<reference evidence="2 3" key="1">
    <citation type="journal article" date="2014" name="Agronomy (Basel)">
        <title>A Draft Genome Sequence for Ensete ventricosum, the Drought-Tolerant Tree Against Hunger.</title>
        <authorList>
            <person name="Harrison J."/>
            <person name="Moore K.A."/>
            <person name="Paszkiewicz K."/>
            <person name="Jones T."/>
            <person name="Grant M."/>
            <person name="Ambacheew D."/>
            <person name="Muzemil S."/>
            <person name="Studholme D.J."/>
        </authorList>
    </citation>
    <scope>NUCLEOTIDE SEQUENCE [LARGE SCALE GENOMIC DNA]</scope>
</reference>
<accession>A0A426Z9P7</accession>